<evidence type="ECO:0000313" key="2">
    <source>
        <dbReference type="Proteomes" id="UP000002007"/>
    </source>
</evidence>
<sequence>MSSIRALSLELPLRSDASLRELFAARPDLISPPVPDFAALAARACARISVHRALDILDTPNLQIVEAALVHGGPIDSAMAKKLVGATKSVAEKLLKRLNLLALMYKGADGFLPVSGLYEVIGAHPAGLGRSYLELSGPAHDWMQNTATGLGLAGDPVQALANRFGQAAW</sequence>
<proteinExistence type="predicted"/>
<dbReference type="EMBL" id="CP000910">
    <property type="protein sequence ID" value="ABY22242.1"/>
    <property type="molecule type" value="Genomic_DNA"/>
</dbReference>
<protein>
    <submittedName>
        <fullName evidence="1">Uncharacterized protein</fullName>
    </submittedName>
</protein>
<organism evidence="1 2">
    <name type="scientific">Renibacterium salmoninarum (strain ATCC 33209 / DSM 20767 / JCM 11484 / NBRC 15589 / NCIMB 2235)</name>
    <dbReference type="NCBI Taxonomy" id="288705"/>
    <lineage>
        <taxon>Bacteria</taxon>
        <taxon>Bacillati</taxon>
        <taxon>Actinomycetota</taxon>
        <taxon>Actinomycetes</taxon>
        <taxon>Micrococcales</taxon>
        <taxon>Micrococcaceae</taxon>
        <taxon>Renibacterium</taxon>
    </lineage>
</organism>
<accession>A9WMB0</accession>
<evidence type="ECO:0000313" key="1">
    <source>
        <dbReference type="EMBL" id="ABY22242.1"/>
    </source>
</evidence>
<keyword evidence="2" id="KW-1185">Reference proteome</keyword>
<name>A9WMB0_RENSM</name>
<dbReference type="AlphaFoldDB" id="A9WMB0"/>
<dbReference type="Proteomes" id="UP000002007">
    <property type="component" value="Chromosome"/>
</dbReference>
<reference evidence="2" key="1">
    <citation type="journal article" date="2008" name="J. Bacteriol.">
        <title>Genome sequence of the fish pathogen Renibacterium salmoninarum suggests reductive evolution away from an environmental Arthrobacter ancestor.</title>
        <authorList>
            <person name="Wiens G.D."/>
            <person name="Rockey D.D."/>
            <person name="Wu Z."/>
            <person name="Chang J."/>
            <person name="Levy R."/>
            <person name="Crane S."/>
            <person name="Chen D.S."/>
            <person name="Capri G.R."/>
            <person name="Burnett J.R."/>
            <person name="Sudheesh P.S."/>
            <person name="Schipma M.J."/>
            <person name="Burd H."/>
            <person name="Bhattacharyya A."/>
            <person name="Rhodes L.D."/>
            <person name="Kaul R."/>
            <person name="Strom M.S."/>
        </authorList>
    </citation>
    <scope>NUCLEOTIDE SEQUENCE [LARGE SCALE GENOMIC DNA]</scope>
    <source>
        <strain evidence="2">ATCC 33209 / DSM 20767 / JCM 11484 / NBRC 15589 / NCIMB 2235</strain>
    </source>
</reference>
<dbReference type="KEGG" id="rsa:RSal33209_0492"/>
<dbReference type="HOGENOM" id="CLU_1577242_0_0_11"/>
<gene>
    <name evidence="1" type="ordered locus">RSal33209_0492</name>
</gene>
<dbReference type="RefSeq" id="WP_012243946.1">
    <property type="nucleotide sequence ID" value="NC_010168.1"/>
</dbReference>
<dbReference type="eggNOG" id="COG2378">
    <property type="taxonomic scope" value="Bacteria"/>
</dbReference>
<dbReference type="STRING" id="288705.RSal33209_0492"/>